<comment type="caution">
    <text evidence="1">The sequence shown here is derived from an EMBL/GenBank/DDBJ whole genome shotgun (WGS) entry which is preliminary data.</text>
</comment>
<gene>
    <name evidence="1" type="ORF">RRG08_052054</name>
</gene>
<dbReference type="Proteomes" id="UP001283361">
    <property type="component" value="Unassembled WGS sequence"/>
</dbReference>
<evidence type="ECO:0000313" key="2">
    <source>
        <dbReference type="Proteomes" id="UP001283361"/>
    </source>
</evidence>
<keyword evidence="2" id="KW-1185">Reference proteome</keyword>
<sequence>MEHHRNMRVFPRQTSTGGHGAYRGAAHQVLGKNLRRNSHEREFNEGSWRCEVKQSYGSQQKHSALGTTTLLSSLVDALGSILILYTVIAEVSLDELIEVVQES</sequence>
<name>A0AAE1A607_9GAST</name>
<protein>
    <submittedName>
        <fullName evidence="1">Uncharacterized protein</fullName>
    </submittedName>
</protein>
<accession>A0AAE1A607</accession>
<reference evidence="1" key="1">
    <citation type="journal article" date="2023" name="G3 (Bethesda)">
        <title>A reference genome for the long-term kleptoplast-retaining sea slug Elysia crispata morphotype clarki.</title>
        <authorList>
            <person name="Eastman K.E."/>
            <person name="Pendleton A.L."/>
            <person name="Shaikh M.A."/>
            <person name="Suttiyut T."/>
            <person name="Ogas R."/>
            <person name="Tomko P."/>
            <person name="Gavelis G."/>
            <person name="Widhalm J.R."/>
            <person name="Wisecaver J.H."/>
        </authorList>
    </citation>
    <scope>NUCLEOTIDE SEQUENCE</scope>
    <source>
        <strain evidence="1">ECLA1</strain>
    </source>
</reference>
<dbReference type="AlphaFoldDB" id="A0AAE1A607"/>
<evidence type="ECO:0000313" key="1">
    <source>
        <dbReference type="EMBL" id="KAK3780897.1"/>
    </source>
</evidence>
<organism evidence="1 2">
    <name type="scientific">Elysia crispata</name>
    <name type="common">lettuce slug</name>
    <dbReference type="NCBI Taxonomy" id="231223"/>
    <lineage>
        <taxon>Eukaryota</taxon>
        <taxon>Metazoa</taxon>
        <taxon>Spiralia</taxon>
        <taxon>Lophotrochozoa</taxon>
        <taxon>Mollusca</taxon>
        <taxon>Gastropoda</taxon>
        <taxon>Heterobranchia</taxon>
        <taxon>Euthyneura</taxon>
        <taxon>Panpulmonata</taxon>
        <taxon>Sacoglossa</taxon>
        <taxon>Placobranchoidea</taxon>
        <taxon>Plakobranchidae</taxon>
        <taxon>Elysia</taxon>
    </lineage>
</organism>
<proteinExistence type="predicted"/>
<dbReference type="EMBL" id="JAWDGP010002675">
    <property type="protein sequence ID" value="KAK3780897.1"/>
    <property type="molecule type" value="Genomic_DNA"/>
</dbReference>